<comment type="caution">
    <text evidence="2">The sequence shown here is derived from an EMBL/GenBank/DDBJ whole genome shotgun (WGS) entry which is preliminary data.</text>
</comment>
<evidence type="ECO:0000313" key="3">
    <source>
        <dbReference type="Proteomes" id="UP000725649"/>
    </source>
</evidence>
<evidence type="ECO:0000256" key="1">
    <source>
        <dbReference type="SAM" id="SignalP"/>
    </source>
</evidence>
<protein>
    <recommendedName>
        <fullName evidence="4">Haem-binding uptake Tiki superfamily ChaN domain-containing protein</fullName>
    </recommendedName>
</protein>
<accession>A0A928DP63</accession>
<feature type="signal peptide" evidence="1">
    <location>
        <begin position="1"/>
        <end position="19"/>
    </location>
</feature>
<name>A0A928DP63_9BACT</name>
<evidence type="ECO:0008006" key="4">
    <source>
        <dbReference type="Google" id="ProtNLM"/>
    </source>
</evidence>
<proteinExistence type="predicted"/>
<dbReference type="Proteomes" id="UP000725649">
    <property type="component" value="Unassembled WGS sequence"/>
</dbReference>
<evidence type="ECO:0000313" key="2">
    <source>
        <dbReference type="EMBL" id="MBE6421387.1"/>
    </source>
</evidence>
<dbReference type="EMBL" id="SUVG01000005">
    <property type="protein sequence ID" value="MBE6421387.1"/>
    <property type="molecule type" value="Genomic_DNA"/>
</dbReference>
<reference evidence="2" key="1">
    <citation type="submission" date="2019-04" db="EMBL/GenBank/DDBJ databases">
        <title>Evolution of Biomass-Degrading Anaerobic Consortia Revealed by Metagenomics.</title>
        <authorList>
            <person name="Peng X."/>
        </authorList>
    </citation>
    <scope>NUCLEOTIDE SEQUENCE</scope>
    <source>
        <strain evidence="2">SIG66</strain>
    </source>
</reference>
<feature type="chain" id="PRO_5037909196" description="Haem-binding uptake Tiki superfamily ChaN domain-containing protein" evidence="1">
    <location>
        <begin position="20"/>
        <end position="386"/>
    </location>
</feature>
<sequence>MKKIFCTTFFLLLSLSVFAQGKLVKELGKGIVKTAAVESALRPITVPQMAYRVMSNSVAVSPKELSHWNQLNREDFYEAEKMLTDYFVLSPEKAPSQEMLERNMVLQEELVRNFLNRSYYLTHFKKEPTVLPVAGTIDYLEYIPYHSRVILLGEMHQLDWTIKEVEQAIYQYKNAYPDKNVYYLSEFVDATPGEETFLLGTQADVERLVTKRPYYKEITNRMIQAGLRVVGLENPQLSLRLKKQGGYSASFHETELAWETISPAAMEARNKYWTAIARRILLEDPDAVVFIHAGFGHTGYNQVRSLPWQLKEFSPFVVEFTEPKAGDFNMLLERSVPQDIFFKTRKLQAANPYSQIRAVVHFGDKRAALAAGCDLNIRRMENQLPR</sequence>
<keyword evidence="1" id="KW-0732">Signal</keyword>
<dbReference type="AlphaFoldDB" id="A0A928DP63"/>
<gene>
    <name evidence="2" type="ORF">E7027_04560</name>
</gene>
<organism evidence="2 3">
    <name type="scientific">Candidatus Avelusimicrobium gallicola</name>
    <dbReference type="NCBI Taxonomy" id="2562704"/>
    <lineage>
        <taxon>Bacteria</taxon>
        <taxon>Pseudomonadati</taxon>
        <taxon>Elusimicrobiota</taxon>
        <taxon>Elusimicrobia</taxon>
        <taxon>Elusimicrobiales</taxon>
        <taxon>Elusimicrobiaceae</taxon>
        <taxon>Candidatus Avelusimicrobium</taxon>
    </lineage>
</organism>